<evidence type="ECO:0000256" key="4">
    <source>
        <dbReference type="ARBA" id="ARBA00022840"/>
    </source>
</evidence>
<dbReference type="Pfam" id="PF03109">
    <property type="entry name" value="ABC1"/>
    <property type="match status" value="1"/>
</dbReference>
<dbReference type="SUPFAM" id="SSF56112">
    <property type="entry name" value="Protein kinase-like (PK-like)"/>
    <property type="match status" value="1"/>
</dbReference>
<dbReference type="InterPro" id="IPR051409">
    <property type="entry name" value="Atypical_kinase_ADCK"/>
</dbReference>
<evidence type="ECO:0000256" key="2">
    <source>
        <dbReference type="ARBA" id="ARBA00022679"/>
    </source>
</evidence>
<evidence type="ECO:0000313" key="10">
    <source>
        <dbReference type="Proteomes" id="UP000044841"/>
    </source>
</evidence>
<name>A0A0K6G5F0_9AGAM</name>
<dbReference type="GO" id="GO:0005524">
    <property type="term" value="F:ATP binding"/>
    <property type="evidence" value="ECO:0007669"/>
    <property type="project" value="UniProtKB-KW"/>
</dbReference>
<organism evidence="9 10">
    <name type="scientific">Rhizoctonia solani</name>
    <dbReference type="NCBI Taxonomy" id="456999"/>
    <lineage>
        <taxon>Eukaryota</taxon>
        <taxon>Fungi</taxon>
        <taxon>Dikarya</taxon>
        <taxon>Basidiomycota</taxon>
        <taxon>Agaricomycotina</taxon>
        <taxon>Agaricomycetes</taxon>
        <taxon>Cantharellales</taxon>
        <taxon>Ceratobasidiaceae</taxon>
        <taxon>Rhizoctonia</taxon>
    </lineage>
</organism>
<dbReference type="SMART" id="SM00320">
    <property type="entry name" value="WD40"/>
    <property type="match status" value="1"/>
</dbReference>
<feature type="region of interest" description="Disordered" evidence="6">
    <location>
        <begin position="20"/>
        <end position="46"/>
    </location>
</feature>
<dbReference type="CDD" id="cd13970">
    <property type="entry name" value="ABC1_ADCK3"/>
    <property type="match status" value="1"/>
</dbReference>
<evidence type="ECO:0000256" key="1">
    <source>
        <dbReference type="ARBA" id="ARBA00009670"/>
    </source>
</evidence>
<keyword evidence="5" id="KW-0853">WD repeat</keyword>
<feature type="transmembrane region" description="Helical" evidence="7">
    <location>
        <begin position="283"/>
        <end position="309"/>
    </location>
</feature>
<dbReference type="SUPFAM" id="SSF50978">
    <property type="entry name" value="WD40 repeat-like"/>
    <property type="match status" value="1"/>
</dbReference>
<evidence type="ECO:0000256" key="5">
    <source>
        <dbReference type="PROSITE-ProRule" id="PRU00221"/>
    </source>
</evidence>
<feature type="domain" description="ABC1 atypical kinase-like" evidence="8">
    <location>
        <begin position="1002"/>
        <end position="1244"/>
    </location>
</feature>
<keyword evidence="3" id="KW-0547">Nucleotide-binding</keyword>
<dbReference type="InterPro" id="IPR015943">
    <property type="entry name" value="WD40/YVTN_repeat-like_dom_sf"/>
</dbReference>
<dbReference type="PANTHER" id="PTHR43851:SF3">
    <property type="entry name" value="COENZYME Q8"/>
    <property type="match status" value="1"/>
</dbReference>
<sequence>MDHRPIKRLRTSAITKPALSPLFERDYGRQDQGSTSRRSRPSRAWLASGRDPDGVFALLDLVAEWKRHEEEEEREREIYFSEGATKRRSAANPVAPYNAPIIENLPNELQLLADNLKTLLDRLNEVPEFTDEAVNSPIKAFQDDLQYRFSCLREFEGQLKVLAVARYINDLTEDLGSHMDNMKNSLNIFIDVGVPTIRFYQTHAATGLQNLSTVATFLSGVTATTLQFSYESRGQLLPDSVNALWISSLVLSIASAINSQLAYHWRVAMYRSPNHYVPWWVSIWITHTPLFFLVISVIAFSIGLCAFTYSSNQSRAVSTLVTAFTAVTSLALLCVGLWFGSERLAYTHTGGSRWLLPVLKEHMGNARSSTGSALNFFKEHISKVAQWNTPRNAGAEEPKTEEPHEESLTIVSGAAVSAVGGTPGELPSDIPPRERLKRAFRRALNVVRMTSQTGPEIPLPFSGNASFVHEFNMLQDFTVDDPSQTAAQTDIPMLRRLKNTQILTKHHALVKHLQFCPSGQYLATCSWDSTALVWGFQNQPYGIQGVEAILKHTLHHQLQIGGFVKSLQLYDPKVDRLIIWRNIQATAWIPQSSSFLSVEWKIESNQAEKRVYHVESIIGSDLVVLGTGEGEPRICHLPDLQVWDAAVMPDGCRVVVVATLLRSQSKCRPIKARHERRILIFNLETGSRESQVPLFEDFRDITLTTKGDYALMSCESKASPQGWRIDKISEEGYHRIALAHTYFPKDKLRVEILAMAALVTRGMGFNDVEARIDLRLYDALTVIFAAAQVIQRAAVISIEKNVPSAAYGAASQPINKPARPTLLARANESKETNTDGKETELKILPNTWTYVRPYSPVTQRVSQNTVPQAILPNTPEVQLRSESILATQTDQSQKDNFDYYEDTEPTVKLTPSRVPSSRLGRLFHYGSLAASLTAGTASEYVRRVARGSGSDTGSLMMSEANISRLVDKLSRMRGAALKLGQFLSIQDAHVLPEQIERVLRQVQNNAHYMPNSQLEQVLSTEFGPNWNERFTHFDPIPIASASIGQVHKATIPPNETPIALKVQFPNIAESIYSDLANISTLLTASALLPRGLYLDRTLAVMKGELADECDYEREATCVERFGEFLGGENERFRVPKVIRELTTKRALAMEWMEGVSVAKGARWPQKTRDQIATDILTLSLRELFEFRLMQTDPNWSNFLYNPRTDKLELIDFGASREYSKEFMDDWFELLSAAVREDRDACVEYSLKLGYLMGAESQEMMDAHVRSVTLLGVPFRASTPQPFSFKSQTITDEIRALIPVMLRLRLTPPPKETYSLNRKLSGAFLLCGRLGADVDCRSIWERVVGAYKVG</sequence>
<feature type="repeat" description="WD" evidence="5">
    <location>
        <begin position="503"/>
        <end position="534"/>
    </location>
</feature>
<keyword evidence="7" id="KW-1133">Transmembrane helix</keyword>
<keyword evidence="7" id="KW-0472">Membrane</keyword>
<comment type="similarity">
    <text evidence="1">Belongs to the protein kinase superfamily. ADCK protein kinase family.</text>
</comment>
<evidence type="ECO:0000259" key="8">
    <source>
        <dbReference type="Pfam" id="PF03109"/>
    </source>
</evidence>
<keyword evidence="2" id="KW-0808">Transferase</keyword>
<dbReference type="PROSITE" id="PS50082">
    <property type="entry name" value="WD_REPEATS_2"/>
    <property type="match status" value="1"/>
</dbReference>
<dbReference type="Pfam" id="PF00400">
    <property type="entry name" value="WD40"/>
    <property type="match status" value="1"/>
</dbReference>
<evidence type="ECO:0000313" key="9">
    <source>
        <dbReference type="EMBL" id="CUA73462.1"/>
    </source>
</evidence>
<evidence type="ECO:0000256" key="7">
    <source>
        <dbReference type="SAM" id="Phobius"/>
    </source>
</evidence>
<dbReference type="InterPro" id="IPR036322">
    <property type="entry name" value="WD40_repeat_dom_sf"/>
</dbReference>
<evidence type="ECO:0000256" key="6">
    <source>
        <dbReference type="SAM" id="MobiDB-lite"/>
    </source>
</evidence>
<feature type="transmembrane region" description="Helical" evidence="7">
    <location>
        <begin position="316"/>
        <end position="339"/>
    </location>
</feature>
<gene>
    <name evidence="9" type="ORF">RSOLAG22IIIB_10818</name>
</gene>
<dbReference type="InterPro" id="IPR001680">
    <property type="entry name" value="WD40_rpt"/>
</dbReference>
<proteinExistence type="inferred from homology"/>
<protein>
    <submittedName>
        <fullName evidence="9">Protein ABC1 homolog, mitochondrial</fullName>
    </submittedName>
</protein>
<dbReference type="PROSITE" id="PS50294">
    <property type="entry name" value="WD_REPEATS_REGION"/>
    <property type="match status" value="1"/>
</dbReference>
<dbReference type="GO" id="GO:0006744">
    <property type="term" value="P:ubiquinone biosynthetic process"/>
    <property type="evidence" value="ECO:0007669"/>
    <property type="project" value="TreeGrafter"/>
</dbReference>
<dbReference type="Gene3D" id="2.130.10.10">
    <property type="entry name" value="YVTN repeat-like/Quinoprotein amine dehydrogenase"/>
    <property type="match status" value="1"/>
</dbReference>
<accession>A0A0K6G5F0</accession>
<keyword evidence="7" id="KW-0812">Transmembrane</keyword>
<feature type="transmembrane region" description="Helical" evidence="7">
    <location>
        <begin position="243"/>
        <end position="263"/>
    </location>
</feature>
<dbReference type="InterPro" id="IPR034646">
    <property type="entry name" value="ADCK3_dom"/>
</dbReference>
<dbReference type="PANTHER" id="PTHR43851">
    <property type="match status" value="1"/>
</dbReference>
<reference evidence="9 10" key="1">
    <citation type="submission" date="2015-07" db="EMBL/GenBank/DDBJ databases">
        <authorList>
            <person name="Noorani M."/>
        </authorList>
    </citation>
    <scope>NUCLEOTIDE SEQUENCE [LARGE SCALE GENOMIC DNA]</scope>
    <source>
        <strain evidence="9">BBA 69670</strain>
    </source>
</reference>
<dbReference type="Proteomes" id="UP000044841">
    <property type="component" value="Unassembled WGS sequence"/>
</dbReference>
<evidence type="ECO:0000256" key="3">
    <source>
        <dbReference type="ARBA" id="ARBA00022741"/>
    </source>
</evidence>
<dbReference type="GO" id="GO:0016740">
    <property type="term" value="F:transferase activity"/>
    <property type="evidence" value="ECO:0007669"/>
    <property type="project" value="UniProtKB-KW"/>
</dbReference>
<dbReference type="InterPro" id="IPR004147">
    <property type="entry name" value="ABC1_dom"/>
</dbReference>
<dbReference type="InterPro" id="IPR011009">
    <property type="entry name" value="Kinase-like_dom_sf"/>
</dbReference>
<dbReference type="EMBL" id="CYGV01001387">
    <property type="protein sequence ID" value="CUA73462.1"/>
    <property type="molecule type" value="Genomic_DNA"/>
</dbReference>
<keyword evidence="10" id="KW-1185">Reference proteome</keyword>
<keyword evidence="4" id="KW-0067">ATP-binding</keyword>